<organism evidence="2 3">
    <name type="scientific">Salarias fasciatus</name>
    <name type="common">Jewelled blenny</name>
    <name type="synonym">Blennius fasciatus</name>
    <dbReference type="NCBI Taxonomy" id="181472"/>
    <lineage>
        <taxon>Eukaryota</taxon>
        <taxon>Metazoa</taxon>
        <taxon>Chordata</taxon>
        <taxon>Craniata</taxon>
        <taxon>Vertebrata</taxon>
        <taxon>Euteleostomi</taxon>
        <taxon>Actinopterygii</taxon>
        <taxon>Neopterygii</taxon>
        <taxon>Teleostei</taxon>
        <taxon>Neoteleostei</taxon>
        <taxon>Acanthomorphata</taxon>
        <taxon>Ovalentaria</taxon>
        <taxon>Blenniimorphae</taxon>
        <taxon>Blenniiformes</taxon>
        <taxon>Blennioidei</taxon>
        <taxon>Blenniidae</taxon>
        <taxon>Salariinae</taxon>
        <taxon>Salarias</taxon>
    </lineage>
</organism>
<evidence type="ECO:0000313" key="2">
    <source>
        <dbReference type="Ensembl" id="ENSSFAP00005038212.1"/>
    </source>
</evidence>
<dbReference type="AlphaFoldDB" id="A0A672IAP0"/>
<dbReference type="CDD" id="cd01650">
    <property type="entry name" value="RT_nLTR_like"/>
    <property type="match status" value="1"/>
</dbReference>
<dbReference type="OMA" id="HCLIQFK"/>
<name>A0A672IAP0_SALFA</name>
<dbReference type="Pfam" id="PF00078">
    <property type="entry name" value="RVT_1"/>
    <property type="match status" value="1"/>
</dbReference>
<reference evidence="2" key="3">
    <citation type="submission" date="2025-09" db="UniProtKB">
        <authorList>
            <consortium name="Ensembl"/>
        </authorList>
    </citation>
    <scope>IDENTIFICATION</scope>
</reference>
<proteinExistence type="predicted"/>
<feature type="domain" description="Reverse transcriptase" evidence="1">
    <location>
        <begin position="40"/>
        <end position="312"/>
    </location>
</feature>
<protein>
    <recommendedName>
        <fullName evidence="1">Reverse transcriptase domain-containing protein</fullName>
    </recommendedName>
</protein>
<dbReference type="PANTHER" id="PTHR31635:SF196">
    <property type="entry name" value="REVERSE TRANSCRIPTASE DOMAIN-CONTAINING PROTEIN-RELATED"/>
    <property type="match status" value="1"/>
</dbReference>
<accession>A0A672IAP0</accession>
<reference evidence="2" key="1">
    <citation type="submission" date="2019-06" db="EMBL/GenBank/DDBJ databases">
        <authorList>
            <consortium name="Wellcome Sanger Institute Data Sharing"/>
        </authorList>
    </citation>
    <scope>NUCLEOTIDE SEQUENCE [LARGE SCALE GENOMIC DNA]</scope>
</reference>
<dbReference type="PROSITE" id="PS50878">
    <property type="entry name" value="RT_POL"/>
    <property type="match status" value="1"/>
</dbReference>
<dbReference type="InterPro" id="IPR000477">
    <property type="entry name" value="RT_dom"/>
</dbReference>
<dbReference type="InterPro" id="IPR026960">
    <property type="entry name" value="RVT-Znf"/>
</dbReference>
<dbReference type="SUPFAM" id="SSF56672">
    <property type="entry name" value="DNA/RNA polymerases"/>
    <property type="match status" value="1"/>
</dbReference>
<evidence type="ECO:0000313" key="3">
    <source>
        <dbReference type="Proteomes" id="UP000472267"/>
    </source>
</evidence>
<sequence length="803" mass="92851">MTAVASMQCGKAPGPDGFSSEFFKKFSKELSPILLSVYEESSILGKLPETMRQAVISLIHKKGKSKLECNSYRPISLLNVDSKIFAKMLARRLESVVPLIVNEDQTGFIRNRYSFCNIRRLLNILHDPTPPDTPEVVLSLDAEKAFDRVEWDYLFYTLKKFGFGVKFVSWIRILYSCPVAAVRTNNNLSHFFNLERGTRQGCPLSPLLFSLVIEPLAAAVRNDALIKGVQRGDSVHKVSLYADDTLLYVSEPLQSLPRLLGLLEDFGKISGYKVNMQKSELIPINVLAQQNTLTSFPFKLSQDKFKYLGVWITKNYKHMYKANFIPLLDIIKQDLGQWSTLPLSLGGRINIIKMNVLPKFLYLFQCVPLFLTKTFFSFIDKLISSFIWNGKTARISKTILQRHREHGGFSLPNFQYYYWASNIRAMLYWRSHSCDFNWLKLEKMSCTFASLHSLLCSTLPLLQSLCKFSANPVVKHSFKIWAQFRRSFNLNDISVLAPIAHNHMFVPSIMDDCFTAWDANGLRTLKDMFVEGLFASFQQLKTAFRIHDSQFFRYLQLRSFMSTSFNYFPSCPPDSLLETILVMNTFSKVYNVINSHNVQPMAQTRRKWEEELETAISEDEWQSAINNIYSSSICLRHRVIQFKILHRLHWSKVRLAKIKRDIDPTCDRCETDPATLSHMFWSCSKLLSFWQCIFKFLSDALKVNIEPEPIIAIFGINLQSSNLNKKCKVVVAFATLIARRLILLNWKEKRAPPFKLWFIELLHHLTLEKIRYSIRGSASKFFCIWQPVLDQIKKVEPSLILKE</sequence>
<dbReference type="Ensembl" id="ENSSFAT00005039636.1">
    <property type="protein sequence ID" value="ENSSFAP00005038212.1"/>
    <property type="gene ID" value="ENSSFAG00005019196.1"/>
</dbReference>
<keyword evidence="3" id="KW-1185">Reference proteome</keyword>
<dbReference type="PANTHER" id="PTHR31635">
    <property type="entry name" value="REVERSE TRANSCRIPTASE DOMAIN-CONTAINING PROTEIN-RELATED"/>
    <property type="match status" value="1"/>
</dbReference>
<dbReference type="InterPro" id="IPR043502">
    <property type="entry name" value="DNA/RNA_pol_sf"/>
</dbReference>
<dbReference type="InParanoid" id="A0A672IAP0"/>
<evidence type="ECO:0000259" key="1">
    <source>
        <dbReference type="PROSITE" id="PS50878"/>
    </source>
</evidence>
<reference evidence="2" key="2">
    <citation type="submission" date="2025-08" db="UniProtKB">
        <authorList>
            <consortium name="Ensembl"/>
        </authorList>
    </citation>
    <scope>IDENTIFICATION</scope>
</reference>
<dbReference type="Pfam" id="PF13966">
    <property type="entry name" value="zf-RVT"/>
    <property type="match status" value="1"/>
</dbReference>
<dbReference type="Proteomes" id="UP000472267">
    <property type="component" value="Chromosome 19"/>
</dbReference>